<organism evidence="1 2">
    <name type="scientific">Facklamia languida CCUG 37842</name>
    <dbReference type="NCBI Taxonomy" id="883113"/>
    <lineage>
        <taxon>Bacteria</taxon>
        <taxon>Bacillati</taxon>
        <taxon>Bacillota</taxon>
        <taxon>Bacilli</taxon>
        <taxon>Lactobacillales</taxon>
        <taxon>Aerococcaceae</taxon>
        <taxon>Facklamia</taxon>
    </lineage>
</organism>
<evidence type="ECO:0008006" key="3">
    <source>
        <dbReference type="Google" id="ProtNLM"/>
    </source>
</evidence>
<accession>H3NJV8</accession>
<comment type="caution">
    <text evidence="1">The sequence shown here is derived from an EMBL/GenBank/DDBJ whole genome shotgun (WGS) entry which is preliminary data.</text>
</comment>
<dbReference type="HOGENOM" id="CLU_1249066_0_0_9"/>
<gene>
    <name evidence="1" type="ORF">HMPREF9708_01147</name>
</gene>
<evidence type="ECO:0000313" key="1">
    <source>
        <dbReference type="EMBL" id="EHR36475.1"/>
    </source>
</evidence>
<proteinExistence type="predicted"/>
<dbReference type="AlphaFoldDB" id="H3NJV8"/>
<dbReference type="PATRIC" id="fig|883113.3.peg.1143"/>
<dbReference type="eggNOG" id="COG4983">
    <property type="taxonomic scope" value="Bacteria"/>
</dbReference>
<reference evidence="1 2" key="1">
    <citation type="submission" date="2012-01" db="EMBL/GenBank/DDBJ databases">
        <title>The Genome Sequence of Facklamia languida CCUG 37842.</title>
        <authorList>
            <consortium name="The Broad Institute Genome Sequencing Platform"/>
            <person name="Earl A."/>
            <person name="Ward D."/>
            <person name="Feldgarden M."/>
            <person name="Gevers D."/>
            <person name="Huys G."/>
            <person name="Young S.K."/>
            <person name="Zeng Q."/>
            <person name="Gargeya S."/>
            <person name="Fitzgerald M."/>
            <person name="Haas B."/>
            <person name="Abouelleil A."/>
            <person name="Alvarado L."/>
            <person name="Arachchi H.M."/>
            <person name="Berlin A."/>
            <person name="Chapman S.B."/>
            <person name="Gearin G."/>
            <person name="Goldberg J."/>
            <person name="Griggs A."/>
            <person name="Gujja S."/>
            <person name="Hansen M."/>
            <person name="Heiman D."/>
            <person name="Howarth C."/>
            <person name="Larimer J."/>
            <person name="Lui A."/>
            <person name="MacDonald P.J.P."/>
            <person name="McCowen C."/>
            <person name="Montmayeur A."/>
            <person name="Murphy C."/>
            <person name="Neiman D."/>
            <person name="Pearson M."/>
            <person name="Priest M."/>
            <person name="Roberts A."/>
            <person name="Saif S."/>
            <person name="Shea T."/>
            <person name="Sisk P."/>
            <person name="Stolte C."/>
            <person name="Sykes S."/>
            <person name="Wortman J."/>
            <person name="Nusbaum C."/>
            <person name="Birren B."/>
        </authorList>
    </citation>
    <scope>NUCLEOTIDE SEQUENCE [LARGE SCALE GENOMIC DNA]</scope>
    <source>
        <strain evidence="1 2">CCUG 37842</strain>
    </source>
</reference>
<dbReference type="RefSeq" id="WP_006309330.1">
    <property type="nucleotide sequence ID" value="NZ_JH601133.1"/>
</dbReference>
<dbReference type="OrthoDB" id="9763644at2"/>
<name>H3NJV8_9LACT</name>
<keyword evidence="2" id="KW-1185">Reference proteome</keyword>
<dbReference type="EMBL" id="AGEG01000014">
    <property type="protein sequence ID" value="EHR36475.1"/>
    <property type="molecule type" value="Genomic_DNA"/>
</dbReference>
<protein>
    <recommendedName>
        <fullName evidence="3">DNA primase/polymerase bifunctional N-terminal domain-containing protein</fullName>
    </recommendedName>
</protein>
<evidence type="ECO:0000313" key="2">
    <source>
        <dbReference type="Proteomes" id="UP000006190"/>
    </source>
</evidence>
<dbReference type="Proteomes" id="UP000006190">
    <property type="component" value="Unassembled WGS sequence"/>
</dbReference>
<dbReference type="STRING" id="883113.HMPREF9708_01147"/>
<sequence>MDKKNEKQNVEVFDYSTIPKFMKDHGKFCLWKLVMKPGKTNPDKIPYQLNGKRADATNPQHYSSFNEAVEVFGKGSYAGIGIGCFEPLRLADGDDCIINRKLDTRGQNIRGQNIVDTLDSYTELSPSGNGIHIFILADGFAYDSERYYINNRSTHVEVYAPDVTGKFLTLTGKAVHGGDVNERSKELQIVWDKYMKRSDADVTFPTVDAPGSYLSDERVYT</sequence>